<dbReference type="RefSeq" id="WP_313887248.1">
    <property type="nucleotide sequence ID" value="NZ_JAMPKX010000007.1"/>
</dbReference>
<evidence type="ECO:0000256" key="2">
    <source>
        <dbReference type="PROSITE-ProRule" id="PRU00169"/>
    </source>
</evidence>
<accession>A0ABV0K663</accession>
<dbReference type="SUPFAM" id="SSF52172">
    <property type="entry name" value="CheY-like"/>
    <property type="match status" value="1"/>
</dbReference>
<dbReference type="SMART" id="SM00448">
    <property type="entry name" value="REC"/>
    <property type="match status" value="1"/>
</dbReference>
<feature type="domain" description="Response regulatory" evidence="3">
    <location>
        <begin position="19"/>
        <end position="135"/>
    </location>
</feature>
<organism evidence="4 5">
    <name type="scientific">Leptolyngbya subtilissima DQ-A4</name>
    <dbReference type="NCBI Taxonomy" id="2933933"/>
    <lineage>
        <taxon>Bacteria</taxon>
        <taxon>Bacillati</taxon>
        <taxon>Cyanobacteriota</taxon>
        <taxon>Cyanophyceae</taxon>
        <taxon>Leptolyngbyales</taxon>
        <taxon>Leptolyngbyaceae</taxon>
        <taxon>Leptolyngbya group</taxon>
        <taxon>Leptolyngbya</taxon>
    </lineage>
</organism>
<dbReference type="PROSITE" id="PS50110">
    <property type="entry name" value="RESPONSE_REGULATORY"/>
    <property type="match status" value="1"/>
</dbReference>
<dbReference type="InterPro" id="IPR050595">
    <property type="entry name" value="Bact_response_regulator"/>
</dbReference>
<reference evidence="4 5" key="1">
    <citation type="submission" date="2022-04" db="EMBL/GenBank/DDBJ databases">
        <title>Positive selection, recombination, and allopatry shape intraspecific diversity of widespread and dominant cyanobacteria.</title>
        <authorList>
            <person name="Wei J."/>
            <person name="Shu W."/>
            <person name="Hu C."/>
        </authorList>
    </citation>
    <scope>NUCLEOTIDE SEQUENCE [LARGE SCALE GENOMIC DNA]</scope>
    <source>
        <strain evidence="4 5">DQ-A4</strain>
    </source>
</reference>
<sequence>MVLQTTAPVSNPVQSQVPLVLVVDDDDDSLTLMAYILEQLSCQACFVADGFAALAAAQQHHPTLILSDIHLPEVDGYSLLRQLRADDNTQNIPVVAVTALAGSDNRHKILAAGFDDYISKPFLVKSVEQLVGRFIGLGQPVG</sequence>
<dbReference type="PANTHER" id="PTHR44591">
    <property type="entry name" value="STRESS RESPONSE REGULATOR PROTEIN 1"/>
    <property type="match status" value="1"/>
</dbReference>
<evidence type="ECO:0000313" key="4">
    <source>
        <dbReference type="EMBL" id="MEP0948262.1"/>
    </source>
</evidence>
<keyword evidence="1 2" id="KW-0597">Phosphoprotein</keyword>
<dbReference type="InterPro" id="IPR011006">
    <property type="entry name" value="CheY-like_superfamily"/>
</dbReference>
<comment type="caution">
    <text evidence="4">The sequence shown here is derived from an EMBL/GenBank/DDBJ whole genome shotgun (WGS) entry which is preliminary data.</text>
</comment>
<dbReference type="EMBL" id="JAMPKX010000007">
    <property type="protein sequence ID" value="MEP0948262.1"/>
    <property type="molecule type" value="Genomic_DNA"/>
</dbReference>
<evidence type="ECO:0000259" key="3">
    <source>
        <dbReference type="PROSITE" id="PS50110"/>
    </source>
</evidence>
<dbReference type="PANTHER" id="PTHR44591:SF23">
    <property type="entry name" value="CHEY SUBFAMILY"/>
    <property type="match status" value="1"/>
</dbReference>
<dbReference type="InterPro" id="IPR001789">
    <property type="entry name" value="Sig_transdc_resp-reg_receiver"/>
</dbReference>
<keyword evidence="5" id="KW-1185">Reference proteome</keyword>
<gene>
    <name evidence="4" type="ORF">NC992_15365</name>
</gene>
<name>A0ABV0K663_9CYAN</name>
<dbReference type="Gene3D" id="3.40.50.2300">
    <property type="match status" value="1"/>
</dbReference>
<feature type="modified residue" description="4-aspartylphosphate" evidence="2">
    <location>
        <position position="68"/>
    </location>
</feature>
<evidence type="ECO:0000256" key="1">
    <source>
        <dbReference type="ARBA" id="ARBA00022553"/>
    </source>
</evidence>
<dbReference type="Pfam" id="PF00072">
    <property type="entry name" value="Response_reg"/>
    <property type="match status" value="1"/>
</dbReference>
<proteinExistence type="predicted"/>
<dbReference type="Proteomes" id="UP001482513">
    <property type="component" value="Unassembled WGS sequence"/>
</dbReference>
<evidence type="ECO:0000313" key="5">
    <source>
        <dbReference type="Proteomes" id="UP001482513"/>
    </source>
</evidence>
<protein>
    <submittedName>
        <fullName evidence="4">Response regulator</fullName>
    </submittedName>
</protein>